<dbReference type="Gene3D" id="3.40.50.300">
    <property type="entry name" value="P-loop containing nucleotide triphosphate hydrolases"/>
    <property type="match status" value="2"/>
</dbReference>
<keyword evidence="9" id="KW-0175">Coiled coil</keyword>
<evidence type="ECO:0000313" key="14">
    <source>
        <dbReference type="RefSeq" id="XP_030649183.1"/>
    </source>
</evidence>
<feature type="coiled-coil region" evidence="9">
    <location>
        <begin position="764"/>
        <end position="791"/>
    </location>
</feature>
<gene>
    <name evidence="14" type="primary">LOC115829270</name>
</gene>
<dbReference type="Pfam" id="PF25683">
    <property type="entry name" value="URGCP_GTPase"/>
    <property type="match status" value="1"/>
</dbReference>
<evidence type="ECO:0000256" key="9">
    <source>
        <dbReference type="SAM" id="Coils"/>
    </source>
</evidence>
<dbReference type="Pfam" id="PF25974">
    <property type="entry name" value="URGCP_9th"/>
    <property type="match status" value="1"/>
</dbReference>
<dbReference type="InterPro" id="IPR030383">
    <property type="entry name" value="G_VLIG_dom"/>
</dbReference>
<feature type="compositionally biased region" description="Basic residues" evidence="10">
    <location>
        <begin position="235"/>
        <end position="244"/>
    </location>
</feature>
<dbReference type="GO" id="GO:0005525">
    <property type="term" value="F:GTP binding"/>
    <property type="evidence" value="ECO:0007669"/>
    <property type="project" value="UniProtKB-KW"/>
</dbReference>
<evidence type="ECO:0000256" key="7">
    <source>
        <dbReference type="ARBA" id="ARBA00023134"/>
    </source>
</evidence>
<evidence type="ECO:0000256" key="10">
    <source>
        <dbReference type="SAM" id="MobiDB-lite"/>
    </source>
</evidence>
<sequence>MRSGRVKEQDETDQQLSNFTMSLIGNTRALRFGRENILLGEEELYLDLSQITPRTREVSGRCVSVINMLGLHELPQQSTDTHISHLLRDHEIHVFLYVLPLGLLTDEDKMVLDWLQRTFGEKSLDFVMIVFTYETEDQKDTVIDDLKKNAVLEQIVQKCGKRYYTCDKRLNNRSEISTLLERIDRLISQNKQACYTGEMYKKELKAKEILTKYSKSQRIYQKTRSNSDEEDRTAKKSQHAPKRGKLQEFISKENKEQKINQLLNSINLTGKYEDKLKTDDFLEIRKSPSQHKEPCSKKTMVQIFLQRLFTMDYRARYTLVREETTGTSTVEPGGVQASGLERGSDFFASIFNPKSASEAKKPSHIHPMDVQMAVFHCADRFLQQFMVTKLSQCQYALPLLVPNPFTQQIEFPLWTFHQIKKSWTSVDKSGKIISNSQPVYKAETPMVFFFRLGTPSSSKSQLMNSLINEKHNTFFHRQCRGNSKACLLMDGVVEIAWYCPSGKDTDHFSDCVAFCNLHGDAAVTGNQRKLLTEMASVSVVLISTFEANDKSKAILKELSDSPRPLICVLVEEDSTVNGYKGKFKLGLKDRNQFDVSEDLKFAIRQGLKRSNTTFKLETLKKCSGIRVDEDDKDCKRGRKAADEMINRLKDKELSSIKQKYLPCQGKPWHDWCQKNKELHRLQGNNLEIDKNAIQQDMKILRYQQNVCGSSCLVDAFVSNLHSMTVREAMYFIRWVGILLDDFSSDKLSELNHEYDEKWKQVLILKRTRNKSEQLKEDQKRLEKISNKLSAATFGLEHIMREMGQLYECWRSLYERDHKKKDLSHFPHLAAKLMISGHPMELMDGDAAHVPLIWVTAVLDEVIKRLGDQRVFVLSVLGIQSTGKSTMLNAMFGLQFAVSAGRCTRGAFMQLVRVTEEMKEELKFDYILVVDTEGLRALELAGRSTQHHDNELATFVVGLGNLTLINIMGENPAEMQDILQIVVQAFLRMKKVRLSPSCVFVHQNVGDITAREKNKEGRRRLQEKLDEMTKLAAKEEVCDAECFSDVISFDVQRDVKYFAQLWEGSPPMAPPNPHYSDNVQELKMDILSRATKSQCMTLSQFKLRIQNLWEALLNENFVFSFKNSLEIAVYRKLEEEYGKWTWSLRSAMLSTEDKLHTRINNQKLHRVEETDLVDEMRKTLQNVEQSMKQYFEESREKETLIQWKGKFQEKIKEVHNDLVKRAKGKLDDIIIHRRVFKTLSEKKTLYEAKLFERSKSFGSKLKHKASDKNELRKEFDTVWEMWVEGLTHDIPPVKDTEISKDVISILSESYEWNLVHTRQRCKEYKIIDRLTDHSSYVTKRYQLKSSEDKPLTSEEQDSIKTLITSIIHQSMDIVTSKPVSKMGYNISYIQEIIQFVKQNVSKHESPKYVFKKEFMVDLLLHVCERAGDAFAEHYKAFREANDPQIYLAKKKPEYFNVFQGFCQGVTAAEVLGGLICSGLREPILKSVYNQTANDLAGEIRANLPAFNGNRSNLEKHILKSLAEEENFDKFMLYIHNPREHFENFIRDKVNQYMTADNPKALTRIKGHIKHKQQCIITAAQTATAQVKRKKGDANMWLRNFSDSLTDELEYSKDHLSSKTCQDITDFDFLEEVVKRELNTVIEELNSSFTSLSDLNMEMFRERPDEILIKHFCQCCWEKCPFCKAICTNTIEGHTEDHSVPFHRSGGVNGSYYEDTTNFLVEFCTTSVASKKGFRTSPDLNEEFLFKEYRSAGPPYSDWSITPDLSELPYWKWFMCRFQNELEKHYNKTFQGKGEIPSEWWNYTKQDAIESLDKYM</sequence>
<comment type="subcellular location">
    <subcellularLocation>
        <location evidence="2">Cytoplasm</location>
    </subcellularLocation>
    <subcellularLocation>
        <location evidence="1">Nucleus</location>
    </subcellularLocation>
</comment>
<dbReference type="Pfam" id="PF04548">
    <property type="entry name" value="AIG1"/>
    <property type="match status" value="1"/>
</dbReference>
<name>A0A6J2WY27_CHACN</name>
<dbReference type="OrthoDB" id="1597724at2759"/>
<evidence type="ECO:0000256" key="1">
    <source>
        <dbReference type="ARBA" id="ARBA00004123"/>
    </source>
</evidence>
<reference evidence="14" key="1">
    <citation type="submission" date="2025-08" db="UniProtKB">
        <authorList>
            <consortium name="RefSeq"/>
        </authorList>
    </citation>
    <scope>IDENTIFICATION</scope>
</reference>
<evidence type="ECO:0000256" key="2">
    <source>
        <dbReference type="ARBA" id="ARBA00004496"/>
    </source>
</evidence>
<comment type="similarity">
    <text evidence="3">Belongs to the TRAFAC class dynamin-like GTPase superfamily. Very large inducible GTPase (VLIG) family.</text>
</comment>
<keyword evidence="6" id="KW-0547">Nucleotide-binding</keyword>
<dbReference type="Pfam" id="PF25496">
    <property type="entry name" value="URGCP"/>
    <property type="match status" value="1"/>
</dbReference>
<keyword evidence="8" id="KW-0539">Nucleus</keyword>
<proteinExistence type="inferred from homology"/>
<dbReference type="GO" id="GO:0005634">
    <property type="term" value="C:nucleus"/>
    <property type="evidence" value="ECO:0007669"/>
    <property type="project" value="UniProtKB-SubCell"/>
</dbReference>
<accession>A0A6J2WY27</accession>
<protein>
    <submittedName>
        <fullName evidence="14">Interferon-induced very large GTPase 1-like</fullName>
    </submittedName>
</protein>
<dbReference type="PANTHER" id="PTHR22796">
    <property type="entry name" value="URG4-RELATED"/>
    <property type="match status" value="1"/>
</dbReference>
<evidence type="ECO:0000256" key="4">
    <source>
        <dbReference type="ARBA" id="ARBA00008535"/>
    </source>
</evidence>
<dbReference type="InParanoid" id="A0A6J2WY27"/>
<dbReference type="InterPro" id="IPR057365">
    <property type="entry name" value="URGCP"/>
</dbReference>
<evidence type="ECO:0000259" key="11">
    <source>
        <dbReference type="PROSITE" id="PS51717"/>
    </source>
</evidence>
<feature type="domain" description="AIG1-type G" evidence="12">
    <location>
        <begin position="16"/>
        <end position="204"/>
    </location>
</feature>
<dbReference type="PANTHER" id="PTHR22796:SF6">
    <property type="entry name" value="INTERFERON-INDUCED VERY LARGE GTPASE 1-RELATED"/>
    <property type="match status" value="1"/>
</dbReference>
<dbReference type="PROSITE" id="PS51717">
    <property type="entry name" value="G_VLIG"/>
    <property type="match status" value="1"/>
</dbReference>
<dbReference type="InterPro" id="IPR027417">
    <property type="entry name" value="P-loop_NTPase"/>
</dbReference>
<evidence type="ECO:0000259" key="12">
    <source>
        <dbReference type="PROSITE" id="PS51720"/>
    </source>
</evidence>
<dbReference type="GO" id="GO:0005737">
    <property type="term" value="C:cytoplasm"/>
    <property type="evidence" value="ECO:0007669"/>
    <property type="project" value="UniProtKB-SubCell"/>
</dbReference>
<keyword evidence="5" id="KW-0963">Cytoplasm</keyword>
<evidence type="ECO:0000256" key="5">
    <source>
        <dbReference type="ARBA" id="ARBA00022490"/>
    </source>
</evidence>
<evidence type="ECO:0000256" key="8">
    <source>
        <dbReference type="ARBA" id="ARBA00023242"/>
    </source>
</evidence>
<dbReference type="InterPro" id="IPR058641">
    <property type="entry name" value="GVIN1_dom"/>
</dbReference>
<dbReference type="Proteomes" id="UP000504632">
    <property type="component" value="Chromosome 16"/>
</dbReference>
<evidence type="ECO:0000256" key="3">
    <source>
        <dbReference type="ARBA" id="ARBA00006828"/>
    </source>
</evidence>
<comment type="similarity">
    <text evidence="4">Belongs to the TRAFAC class TrmE-Era-EngA-EngB-Septin-like GTPase superfamily. AIG1/Toc34/Toc159-like paraseptin GTPase family. IAN subfamily.</text>
</comment>
<feature type="region of interest" description="Disordered" evidence="10">
    <location>
        <begin position="220"/>
        <end position="245"/>
    </location>
</feature>
<feature type="domain" description="VLIG-type G" evidence="11">
    <location>
        <begin position="867"/>
        <end position="1112"/>
    </location>
</feature>
<keyword evidence="7" id="KW-0342">GTP-binding</keyword>
<dbReference type="RefSeq" id="XP_030649183.1">
    <property type="nucleotide sequence ID" value="XM_030793323.1"/>
</dbReference>
<dbReference type="SUPFAM" id="SSF52540">
    <property type="entry name" value="P-loop containing nucleoside triphosphate hydrolases"/>
    <property type="match status" value="1"/>
</dbReference>
<dbReference type="GeneID" id="115829270"/>
<dbReference type="InterPro" id="IPR006703">
    <property type="entry name" value="G_AIG1"/>
</dbReference>
<evidence type="ECO:0000256" key="6">
    <source>
        <dbReference type="ARBA" id="ARBA00022741"/>
    </source>
</evidence>
<organism evidence="13 14">
    <name type="scientific">Chanos chanos</name>
    <name type="common">Milkfish</name>
    <name type="synonym">Mugil chanos</name>
    <dbReference type="NCBI Taxonomy" id="29144"/>
    <lineage>
        <taxon>Eukaryota</taxon>
        <taxon>Metazoa</taxon>
        <taxon>Chordata</taxon>
        <taxon>Craniata</taxon>
        <taxon>Vertebrata</taxon>
        <taxon>Euteleostomi</taxon>
        <taxon>Actinopterygii</taxon>
        <taxon>Neopterygii</taxon>
        <taxon>Teleostei</taxon>
        <taxon>Ostariophysi</taxon>
        <taxon>Gonorynchiformes</taxon>
        <taxon>Chanidae</taxon>
        <taxon>Chanos</taxon>
    </lineage>
</organism>
<dbReference type="PROSITE" id="PS51720">
    <property type="entry name" value="G_AIG1"/>
    <property type="match status" value="1"/>
</dbReference>
<evidence type="ECO:0000313" key="13">
    <source>
        <dbReference type="Proteomes" id="UP000504632"/>
    </source>
</evidence>
<keyword evidence="13" id="KW-1185">Reference proteome</keyword>